<evidence type="ECO:0000256" key="1">
    <source>
        <dbReference type="SAM" id="MobiDB-lite"/>
    </source>
</evidence>
<reference evidence="2 3" key="1">
    <citation type="submission" date="2015-03" db="EMBL/GenBank/DDBJ databases">
        <title>Luteipulveratus halotolerans sp. nov., a novel actinobacterium (Dermacoccaceae) from Sarawak, Malaysia.</title>
        <authorList>
            <person name="Juboi H."/>
            <person name="Basik A."/>
            <person name="Shamsul S.S."/>
            <person name="Arnold P."/>
            <person name="Schmitt E.K."/>
            <person name="Sanglier J.-J."/>
            <person name="Yeo T."/>
        </authorList>
    </citation>
    <scope>NUCLEOTIDE SEQUENCE [LARGE SCALE GENOMIC DNA]</scope>
    <source>
        <strain evidence="2 3">MN07-A0370</strain>
    </source>
</reference>
<sequence length="282" mass="31427">MTEQTLSRAQAEDKLKADLSAIRYGWRTMSHRKTTSRSFTGSGGHGARTSSRGSDEGLQAVIRDNHEENEDVSSLDAYVSDRAHVAFFLNSWSRVAMEDFSVTTVLPHGQDVDGMCRFLDRWARHLAAHDAITEILDELGDCARKVQRWQPRGAGKEWVWIGDCPVTIGHQGDKVVCGTPIRVYPGKAIICKGCGTDDTIDGWIVRIVGENHPVTAEQLVPLLKKKLGIVTTRVAIRQWVRRGIISATRDENGQPMTDDQGRALFDRFEVYGALARRERKGA</sequence>
<organism evidence="2 3">
    <name type="scientific">Luteipulveratus mongoliensis</name>
    <dbReference type="NCBI Taxonomy" id="571913"/>
    <lineage>
        <taxon>Bacteria</taxon>
        <taxon>Bacillati</taxon>
        <taxon>Actinomycetota</taxon>
        <taxon>Actinomycetes</taxon>
        <taxon>Micrococcales</taxon>
        <taxon>Dermacoccaceae</taxon>
        <taxon>Luteipulveratus</taxon>
    </lineage>
</organism>
<evidence type="ECO:0000313" key="3">
    <source>
        <dbReference type="Proteomes" id="UP000066480"/>
    </source>
</evidence>
<dbReference type="Proteomes" id="UP000066480">
    <property type="component" value="Chromosome"/>
</dbReference>
<accession>A0A0K1JGD3</accession>
<evidence type="ECO:0000313" key="2">
    <source>
        <dbReference type="EMBL" id="AKU15756.1"/>
    </source>
</evidence>
<proteinExistence type="predicted"/>
<name>A0A0K1JGD3_9MICO</name>
<dbReference type="RefSeq" id="WP_052590825.1">
    <property type="nucleotide sequence ID" value="NZ_CP011112.1"/>
</dbReference>
<gene>
    <name evidence="2" type="ORF">VV02_07660</name>
</gene>
<feature type="region of interest" description="Disordered" evidence="1">
    <location>
        <begin position="33"/>
        <end position="56"/>
    </location>
</feature>
<dbReference type="KEGG" id="lmoi:VV02_07660"/>
<dbReference type="AlphaFoldDB" id="A0A0K1JGD3"/>
<protein>
    <submittedName>
        <fullName evidence="2">Uncharacterized protein</fullName>
    </submittedName>
</protein>
<dbReference type="OrthoDB" id="3400170at2"/>
<keyword evidence="3" id="KW-1185">Reference proteome</keyword>
<dbReference type="EMBL" id="CP011112">
    <property type="protein sequence ID" value="AKU15756.1"/>
    <property type="molecule type" value="Genomic_DNA"/>
</dbReference>